<dbReference type="PANTHER" id="PTHR43000">
    <property type="entry name" value="DTDP-D-GLUCOSE 4,6-DEHYDRATASE-RELATED"/>
    <property type="match status" value="1"/>
</dbReference>
<evidence type="ECO:0000256" key="1">
    <source>
        <dbReference type="ARBA" id="ARBA00007637"/>
    </source>
</evidence>
<dbReference type="Gene3D" id="3.90.25.10">
    <property type="entry name" value="UDP-galactose 4-epimerase, domain 1"/>
    <property type="match status" value="1"/>
</dbReference>
<feature type="domain" description="NAD-dependent epimerase/dehydratase" evidence="2">
    <location>
        <begin position="3"/>
        <end position="237"/>
    </location>
</feature>
<name>A0A0M0GEW7_SPOGL</name>
<evidence type="ECO:0000313" key="3">
    <source>
        <dbReference type="EMBL" id="KON88333.1"/>
    </source>
</evidence>
<dbReference type="OrthoDB" id="9771073at2"/>
<dbReference type="EMBL" id="LGUF01000007">
    <property type="protein sequence ID" value="KON88333.1"/>
    <property type="molecule type" value="Genomic_DNA"/>
</dbReference>
<comment type="similarity">
    <text evidence="1">Belongs to the NAD(P)-dependent epimerase/dehydratase family.</text>
</comment>
<dbReference type="STRING" id="1459.AF332_17010"/>
<accession>A0A0M0GEW7</accession>
<gene>
    <name evidence="3" type="ORF">AF332_17010</name>
</gene>
<dbReference type="PATRIC" id="fig|1459.3.peg.3727"/>
<protein>
    <recommendedName>
        <fullName evidence="2">NAD-dependent epimerase/dehydratase domain-containing protein</fullName>
    </recommendedName>
</protein>
<dbReference type="InterPro" id="IPR036291">
    <property type="entry name" value="NAD(P)-bd_dom_sf"/>
</dbReference>
<comment type="caution">
    <text evidence="3">The sequence shown here is derived from an EMBL/GenBank/DDBJ whole genome shotgun (WGS) entry which is preliminary data.</text>
</comment>
<organism evidence="3 4">
    <name type="scientific">Sporosarcina globispora</name>
    <name type="common">Bacillus globisporus</name>
    <dbReference type="NCBI Taxonomy" id="1459"/>
    <lineage>
        <taxon>Bacteria</taxon>
        <taxon>Bacillati</taxon>
        <taxon>Bacillota</taxon>
        <taxon>Bacilli</taxon>
        <taxon>Bacillales</taxon>
        <taxon>Caryophanaceae</taxon>
        <taxon>Sporosarcina</taxon>
    </lineage>
</organism>
<evidence type="ECO:0000259" key="2">
    <source>
        <dbReference type="Pfam" id="PF01370"/>
    </source>
</evidence>
<dbReference type="AlphaFoldDB" id="A0A0M0GEW7"/>
<dbReference type="Gene3D" id="3.40.50.720">
    <property type="entry name" value="NAD(P)-binding Rossmann-like Domain"/>
    <property type="match status" value="1"/>
</dbReference>
<evidence type="ECO:0000313" key="4">
    <source>
        <dbReference type="Proteomes" id="UP000037109"/>
    </source>
</evidence>
<dbReference type="Proteomes" id="UP000037109">
    <property type="component" value="Unassembled WGS sequence"/>
</dbReference>
<dbReference type="InterPro" id="IPR001509">
    <property type="entry name" value="Epimerase_deHydtase"/>
</dbReference>
<keyword evidence="4" id="KW-1185">Reference proteome</keyword>
<sequence length="307" mass="33857">MKVLVTGGLGFIGSHLVDRYIDLGCEVIIVDNLSTGSLANLNPNARFVSMSLVEEQVADLINVEKPDIINHHAAQVNVRNSVANPFYDIETNLIATIKLLEAAGKAEVKRFIFSSSGGTVYGKTPSRAIPESYKTNPISPYGINKLASEFYIKFYAELYGFQAVILRYSNVYGLRQNPQSESGVISIFINRIKNNMHPVIFGDGKQIRDYIHVSDVVNANILFSQLNSSLQGTFNVGTGKGTSLNKLLTFFYSHYPDGKVPVYQDAKNGDLFYNVLSINKLTSLGWSPKISLEKGIKELCQTQGDIS</sequence>
<reference evidence="4" key="1">
    <citation type="submission" date="2015-07" db="EMBL/GenBank/DDBJ databases">
        <title>Fjat-10036 dsm4.</title>
        <authorList>
            <person name="Liu B."/>
            <person name="Wang J."/>
            <person name="Zhu Y."/>
            <person name="Liu G."/>
            <person name="Chen Q."/>
            <person name="Chen Z."/>
            <person name="Lan J."/>
            <person name="Che J."/>
            <person name="Ge C."/>
            <person name="Shi H."/>
            <person name="Pan Z."/>
            <person name="Liu X."/>
        </authorList>
    </citation>
    <scope>NUCLEOTIDE SEQUENCE [LARGE SCALE GENOMIC DNA]</scope>
    <source>
        <strain evidence="4">DSM 4</strain>
    </source>
</reference>
<dbReference type="SUPFAM" id="SSF51735">
    <property type="entry name" value="NAD(P)-binding Rossmann-fold domains"/>
    <property type="match status" value="1"/>
</dbReference>
<dbReference type="RefSeq" id="WP_053435710.1">
    <property type="nucleotide sequence ID" value="NZ_LGUF01000007.1"/>
</dbReference>
<proteinExistence type="inferred from homology"/>
<dbReference type="Pfam" id="PF01370">
    <property type="entry name" value="Epimerase"/>
    <property type="match status" value="1"/>
</dbReference>